<feature type="transmembrane region" description="Helical" evidence="2">
    <location>
        <begin position="105"/>
        <end position="129"/>
    </location>
</feature>
<feature type="transmembrane region" description="Helical" evidence="2">
    <location>
        <begin position="6"/>
        <end position="28"/>
    </location>
</feature>
<dbReference type="Proteomes" id="UP001056012">
    <property type="component" value="Chromosome 3"/>
</dbReference>
<feature type="transmembrane region" description="Helical" evidence="2">
    <location>
        <begin position="187"/>
        <end position="208"/>
    </location>
</feature>
<evidence type="ECO:0000313" key="5">
    <source>
        <dbReference type="Proteomes" id="UP001056012"/>
    </source>
</evidence>
<dbReference type="PANTHER" id="PTHR37013">
    <property type="entry name" value="INTEGRAL MEMBRANE PROTEIN (AFU_ORTHOLOGUE AFUA_1G05950)-RELATED"/>
    <property type="match status" value="1"/>
</dbReference>
<feature type="compositionally biased region" description="Basic and acidic residues" evidence="1">
    <location>
        <begin position="354"/>
        <end position="363"/>
    </location>
</feature>
<feature type="region of interest" description="Disordered" evidence="1">
    <location>
        <begin position="352"/>
        <end position="382"/>
    </location>
</feature>
<reference evidence="4" key="1">
    <citation type="submission" date="2021-12" db="EMBL/GenBank/DDBJ databases">
        <title>Curvularia clavata genome.</title>
        <authorList>
            <person name="Cao Y."/>
        </authorList>
    </citation>
    <scope>NUCLEOTIDE SEQUENCE</scope>
    <source>
        <strain evidence="4">Yc1106</strain>
    </source>
</reference>
<proteinExistence type="predicted"/>
<protein>
    <recommendedName>
        <fullName evidence="3">DUF7703 domain-containing protein</fullName>
    </recommendedName>
</protein>
<dbReference type="PANTHER" id="PTHR37013:SF3">
    <property type="entry name" value="INTEGRAL MEMBRANE PROTEIN (AFU_ORTHOLOGUE AFUA_1G05950)"/>
    <property type="match status" value="1"/>
</dbReference>
<keyword evidence="2" id="KW-0472">Membrane</keyword>
<feature type="domain" description="DUF7703" evidence="3">
    <location>
        <begin position="12"/>
        <end position="246"/>
    </location>
</feature>
<dbReference type="AlphaFoldDB" id="A0A9Q8ZB42"/>
<feature type="transmembrane region" description="Helical" evidence="2">
    <location>
        <begin position="149"/>
        <end position="167"/>
    </location>
</feature>
<accession>A0A9Q8ZB42</accession>
<feature type="transmembrane region" description="Helical" evidence="2">
    <location>
        <begin position="72"/>
        <end position="93"/>
    </location>
</feature>
<evidence type="ECO:0000256" key="2">
    <source>
        <dbReference type="SAM" id="Phobius"/>
    </source>
</evidence>
<evidence type="ECO:0000259" key="3">
    <source>
        <dbReference type="Pfam" id="PF24802"/>
    </source>
</evidence>
<gene>
    <name evidence="4" type="ORF">yc1106_04807</name>
</gene>
<dbReference type="InterPro" id="IPR056120">
    <property type="entry name" value="DUF7703"/>
</dbReference>
<dbReference type="Pfam" id="PF24802">
    <property type="entry name" value="DUF7703"/>
    <property type="match status" value="1"/>
</dbReference>
<dbReference type="OrthoDB" id="405906at2759"/>
<evidence type="ECO:0000256" key="1">
    <source>
        <dbReference type="SAM" id="MobiDB-lite"/>
    </source>
</evidence>
<sequence length="382" mass="43394">MATSLPLLKVIAAVFLSVAFYNFIELNVYILTLFKRRSGLYFWSFVVSTYGVLFNATGYTLMHLVQLKQKNVYATCILIGWCMMITGQSVVLYSRLHIVMHNLRWLKYVLSMIIVNAIWLHIPVIVIVYGTNSSHPEPWVPVYNVYERIQLTVFIAQELIISGLYLFETTKLLRLERTIGNVGTRKLLYHLLSVNTLVILLDFSILALEFADLFEIQTSWKPLVYSIKLKLEFSILTRLVNLTRKARSGNGASSYGQNAYGHNAYDHNAADTGGVALGTMKNKSNIQRSVLGTNKEETDTWEVHVSTGKGNTKAMPSQVVKTTEFTVHSHSRQASTESLVENGQKNFIHSNVQESHHEIERDSASSVLSDPHYRRQNEGQQW</sequence>
<organism evidence="4 5">
    <name type="scientific">Curvularia clavata</name>
    <dbReference type="NCBI Taxonomy" id="95742"/>
    <lineage>
        <taxon>Eukaryota</taxon>
        <taxon>Fungi</taxon>
        <taxon>Dikarya</taxon>
        <taxon>Ascomycota</taxon>
        <taxon>Pezizomycotina</taxon>
        <taxon>Dothideomycetes</taxon>
        <taxon>Pleosporomycetidae</taxon>
        <taxon>Pleosporales</taxon>
        <taxon>Pleosporineae</taxon>
        <taxon>Pleosporaceae</taxon>
        <taxon>Curvularia</taxon>
    </lineage>
</organism>
<dbReference type="EMBL" id="CP089276">
    <property type="protein sequence ID" value="USP77533.1"/>
    <property type="molecule type" value="Genomic_DNA"/>
</dbReference>
<dbReference type="VEuPathDB" id="FungiDB:yc1106_04807"/>
<feature type="transmembrane region" description="Helical" evidence="2">
    <location>
        <begin position="40"/>
        <end position="60"/>
    </location>
</feature>
<keyword evidence="2" id="KW-1133">Transmembrane helix</keyword>
<keyword evidence="2" id="KW-0812">Transmembrane</keyword>
<feature type="compositionally biased region" description="Basic and acidic residues" evidence="1">
    <location>
        <begin position="371"/>
        <end position="382"/>
    </location>
</feature>
<evidence type="ECO:0000313" key="4">
    <source>
        <dbReference type="EMBL" id="USP77533.1"/>
    </source>
</evidence>
<keyword evidence="5" id="KW-1185">Reference proteome</keyword>
<name>A0A9Q8ZB42_CURCL</name>